<reference evidence="3 4" key="1">
    <citation type="submission" date="2018-07" db="EMBL/GenBank/DDBJ databases">
        <title>Dyella tabacisoli L4-6T, whole genome shotgun sequence.</title>
        <authorList>
            <person name="Zhou X.-K."/>
            <person name="Li W.-J."/>
            <person name="Duan Y.-Q."/>
        </authorList>
    </citation>
    <scope>NUCLEOTIDE SEQUENCE [LARGE SCALE GENOMIC DNA]</scope>
    <source>
        <strain evidence="3 4">L4-6</strain>
    </source>
</reference>
<dbReference type="RefSeq" id="WP_114847468.1">
    <property type="nucleotide sequence ID" value="NZ_JBHSPE010000003.1"/>
</dbReference>
<accession>A0A369UHY5</accession>
<feature type="compositionally biased region" description="Basic and acidic residues" evidence="1">
    <location>
        <begin position="188"/>
        <end position="205"/>
    </location>
</feature>
<dbReference type="Proteomes" id="UP000253782">
    <property type="component" value="Unassembled WGS sequence"/>
</dbReference>
<evidence type="ECO:0000313" key="3">
    <source>
        <dbReference type="EMBL" id="RDD79725.1"/>
    </source>
</evidence>
<dbReference type="EMBL" id="QQAH01000031">
    <property type="protein sequence ID" value="RDD79725.1"/>
    <property type="molecule type" value="Genomic_DNA"/>
</dbReference>
<dbReference type="AlphaFoldDB" id="A0A369UHY5"/>
<evidence type="ECO:0000259" key="2">
    <source>
        <dbReference type="Pfam" id="PF11740"/>
    </source>
</evidence>
<keyword evidence="4" id="KW-1185">Reference proteome</keyword>
<gene>
    <name evidence="3" type="ORF">DVJ77_20840</name>
</gene>
<feature type="region of interest" description="Disordered" evidence="1">
    <location>
        <begin position="238"/>
        <end position="295"/>
    </location>
</feature>
<comment type="caution">
    <text evidence="3">The sequence shown here is derived from an EMBL/GenBank/DDBJ whole genome shotgun (WGS) entry which is preliminary data.</text>
</comment>
<feature type="compositionally biased region" description="Basic and acidic residues" evidence="1">
    <location>
        <begin position="212"/>
        <end position="221"/>
    </location>
</feature>
<feature type="region of interest" description="Disordered" evidence="1">
    <location>
        <begin position="188"/>
        <end position="226"/>
    </location>
</feature>
<name>A0A369UHY5_9GAMM</name>
<feature type="domain" description="KfrA N-terminal DNA-binding" evidence="2">
    <location>
        <begin position="6"/>
        <end position="122"/>
    </location>
</feature>
<feature type="compositionally biased region" description="Basic residues" evidence="1">
    <location>
        <begin position="285"/>
        <end position="295"/>
    </location>
</feature>
<dbReference type="InterPro" id="IPR021104">
    <property type="entry name" value="KfrA_DNA-bd_N"/>
</dbReference>
<sequence>MPKGITQDQVNAAADALVATGDKPTVEKVRQALGTGSPNTVTRMLDAWRGMLALRMQDVIKLPELPPEVGQAFVDVWRLAMAHAEALARTALTQEQNALFAAQTDLTQERKLCEIALAEAQANVAEGTAKLAQSDMQWRERQALVDQLESQRGDLLLQRDRLLAQVEQQRIQLDTLLTERAAAQEHLRTMEDRAHQQVDHARQEGKALQQRLGREHREHAKTVASLTTQLGELRAVMRTSEQAASHHAGRATALEQQLARLKRPTIPSRNQAPRKDQSSAAKGSTKSRSKSAKGK</sequence>
<dbReference type="Pfam" id="PF11740">
    <property type="entry name" value="KfrA_N"/>
    <property type="match status" value="1"/>
</dbReference>
<protein>
    <submittedName>
        <fullName evidence="3">Integrase</fullName>
    </submittedName>
</protein>
<organism evidence="3 4">
    <name type="scientific">Dyella tabacisoli</name>
    <dbReference type="NCBI Taxonomy" id="2282381"/>
    <lineage>
        <taxon>Bacteria</taxon>
        <taxon>Pseudomonadati</taxon>
        <taxon>Pseudomonadota</taxon>
        <taxon>Gammaproteobacteria</taxon>
        <taxon>Lysobacterales</taxon>
        <taxon>Rhodanobacteraceae</taxon>
        <taxon>Dyella</taxon>
    </lineage>
</organism>
<proteinExistence type="predicted"/>
<evidence type="ECO:0000313" key="4">
    <source>
        <dbReference type="Proteomes" id="UP000253782"/>
    </source>
</evidence>
<evidence type="ECO:0000256" key="1">
    <source>
        <dbReference type="SAM" id="MobiDB-lite"/>
    </source>
</evidence>
<dbReference type="OrthoDB" id="583532at2"/>